<feature type="compositionally biased region" description="Low complexity" evidence="1">
    <location>
        <begin position="136"/>
        <end position="145"/>
    </location>
</feature>
<evidence type="ECO:0000313" key="4">
    <source>
        <dbReference type="Proteomes" id="UP001239213"/>
    </source>
</evidence>
<keyword evidence="4" id="KW-1185">Reference proteome</keyword>
<dbReference type="Proteomes" id="UP001239213">
    <property type="component" value="Unassembled WGS sequence"/>
</dbReference>
<gene>
    <name evidence="3" type="ORF">CCUS01_15272</name>
</gene>
<protein>
    <submittedName>
        <fullName evidence="3">Uncharacterized protein</fullName>
    </submittedName>
</protein>
<accession>A0AAI9VF67</accession>
<organism evidence="3 4">
    <name type="scientific">Colletotrichum cuscutae</name>
    <dbReference type="NCBI Taxonomy" id="1209917"/>
    <lineage>
        <taxon>Eukaryota</taxon>
        <taxon>Fungi</taxon>
        <taxon>Dikarya</taxon>
        <taxon>Ascomycota</taxon>
        <taxon>Pezizomycotina</taxon>
        <taxon>Sordariomycetes</taxon>
        <taxon>Hypocreomycetidae</taxon>
        <taxon>Glomerellales</taxon>
        <taxon>Glomerellaceae</taxon>
        <taxon>Colletotrichum</taxon>
        <taxon>Colletotrichum acutatum species complex</taxon>
    </lineage>
</organism>
<proteinExistence type="predicted"/>
<dbReference type="AlphaFoldDB" id="A0AAI9VF67"/>
<feature type="transmembrane region" description="Helical" evidence="2">
    <location>
        <begin position="20"/>
        <end position="46"/>
    </location>
</feature>
<evidence type="ECO:0000256" key="1">
    <source>
        <dbReference type="SAM" id="MobiDB-lite"/>
    </source>
</evidence>
<evidence type="ECO:0000256" key="2">
    <source>
        <dbReference type="SAM" id="Phobius"/>
    </source>
</evidence>
<comment type="caution">
    <text evidence="3">The sequence shown here is derived from an EMBL/GenBank/DDBJ whole genome shotgun (WGS) entry which is preliminary data.</text>
</comment>
<name>A0AAI9VF67_9PEZI</name>
<keyword evidence="2" id="KW-0472">Membrane</keyword>
<evidence type="ECO:0000313" key="3">
    <source>
        <dbReference type="EMBL" id="KAK1485929.1"/>
    </source>
</evidence>
<feature type="compositionally biased region" description="Basic and acidic residues" evidence="1">
    <location>
        <begin position="120"/>
        <end position="129"/>
    </location>
</feature>
<feature type="region of interest" description="Disordered" evidence="1">
    <location>
        <begin position="120"/>
        <end position="145"/>
    </location>
</feature>
<keyword evidence="2" id="KW-0812">Transmembrane</keyword>
<sequence>MVLSDGPWKLAVTGSIVVDSLFLFLFLFLCLPISLSLIVHLGITLLESWREGSSRVGYLSELPRHTRKRSMADNRHHEGGAARAVTLRLRGTIPWVISLSVSPPSVPLLCQVTQAKGEEVERVRDRQLEHPPSSPSPVSTSSPPVRCSLWRPRGVTWTWTRAVPSCLDGAAVRCQ</sequence>
<keyword evidence="2" id="KW-1133">Transmembrane helix</keyword>
<dbReference type="EMBL" id="MPDP01000067">
    <property type="protein sequence ID" value="KAK1485929.1"/>
    <property type="molecule type" value="Genomic_DNA"/>
</dbReference>
<reference evidence="3" key="1">
    <citation type="submission" date="2016-11" db="EMBL/GenBank/DDBJ databases">
        <title>The genome sequence of Colletotrichum cuscutae.</title>
        <authorList>
            <person name="Baroncelli R."/>
        </authorList>
    </citation>
    <scope>NUCLEOTIDE SEQUENCE</scope>
    <source>
        <strain evidence="3">IMI 304802</strain>
    </source>
</reference>